<dbReference type="Gene3D" id="3.40.50.300">
    <property type="entry name" value="P-loop containing nucleotide triphosphate hydrolases"/>
    <property type="match status" value="1"/>
</dbReference>
<dbReference type="InterPro" id="IPR030379">
    <property type="entry name" value="G_SEPTIN_dom"/>
</dbReference>
<name>A0A175VVH7_9PEZI</name>
<keyword evidence="5" id="KW-1185">Reference proteome</keyword>
<feature type="region of interest" description="Disordered" evidence="2">
    <location>
        <begin position="530"/>
        <end position="557"/>
    </location>
</feature>
<feature type="compositionally biased region" description="Basic and acidic residues" evidence="2">
    <location>
        <begin position="1"/>
        <end position="21"/>
    </location>
</feature>
<dbReference type="EMBL" id="LCTW02000289">
    <property type="protein sequence ID" value="KXX75169.1"/>
    <property type="molecule type" value="Genomic_DNA"/>
</dbReference>
<dbReference type="AlphaFoldDB" id="A0A175VVH7"/>
<evidence type="ECO:0000313" key="4">
    <source>
        <dbReference type="EMBL" id="KXX75169.1"/>
    </source>
</evidence>
<reference evidence="4 5" key="1">
    <citation type="journal article" date="2016" name="Genome Announc.">
        <title>Genome Sequence of Madurella mycetomatis mm55, Isolated from a Human Mycetoma Case in Sudan.</title>
        <authorList>
            <person name="Smit S."/>
            <person name="Derks M.F."/>
            <person name="Bervoets S."/>
            <person name="Fahal A."/>
            <person name="van Leeuwen W."/>
            <person name="van Belkum A."/>
            <person name="van de Sande W.W."/>
        </authorList>
    </citation>
    <scope>NUCLEOTIDE SEQUENCE [LARGE SCALE GENOMIC DNA]</scope>
    <source>
        <strain evidence="5">mm55</strain>
    </source>
</reference>
<organism evidence="4 5">
    <name type="scientific">Madurella mycetomatis</name>
    <dbReference type="NCBI Taxonomy" id="100816"/>
    <lineage>
        <taxon>Eukaryota</taxon>
        <taxon>Fungi</taxon>
        <taxon>Dikarya</taxon>
        <taxon>Ascomycota</taxon>
        <taxon>Pezizomycotina</taxon>
        <taxon>Sordariomycetes</taxon>
        <taxon>Sordariomycetidae</taxon>
        <taxon>Sordariales</taxon>
        <taxon>Sordariales incertae sedis</taxon>
        <taxon>Madurella</taxon>
    </lineage>
</organism>
<dbReference type="InterPro" id="IPR027417">
    <property type="entry name" value="P-loop_NTPase"/>
</dbReference>
<evidence type="ECO:0000256" key="1">
    <source>
        <dbReference type="RuleBase" id="RU004560"/>
    </source>
</evidence>
<feature type="compositionally biased region" description="Polar residues" evidence="2">
    <location>
        <begin position="184"/>
        <end position="195"/>
    </location>
</feature>
<dbReference type="Proteomes" id="UP000078237">
    <property type="component" value="Unassembled WGS sequence"/>
</dbReference>
<protein>
    <submittedName>
        <fullName evidence="4">Septin-1</fullName>
    </submittedName>
</protein>
<feature type="region of interest" description="Disordered" evidence="2">
    <location>
        <begin position="640"/>
        <end position="664"/>
    </location>
</feature>
<dbReference type="InterPro" id="IPR046707">
    <property type="entry name" value="DUF6780"/>
</dbReference>
<gene>
    <name evidence="4" type="ORF">MMYC01_208740</name>
</gene>
<keyword evidence="1" id="KW-0547">Nucleotide-binding</keyword>
<dbReference type="GO" id="GO:0005525">
    <property type="term" value="F:GTP binding"/>
    <property type="evidence" value="ECO:0007669"/>
    <property type="project" value="UniProtKB-KW"/>
</dbReference>
<feature type="region of interest" description="Disordered" evidence="2">
    <location>
        <begin position="155"/>
        <end position="209"/>
    </location>
</feature>
<proteinExistence type="inferred from homology"/>
<dbReference type="Pfam" id="PF20571">
    <property type="entry name" value="DUF6780"/>
    <property type="match status" value="1"/>
</dbReference>
<dbReference type="STRING" id="100816.A0A175VVH7"/>
<keyword evidence="1" id="KW-0342">GTP-binding</keyword>
<dbReference type="VEuPathDB" id="FungiDB:MMYC01_208740"/>
<dbReference type="Pfam" id="PF00735">
    <property type="entry name" value="Septin"/>
    <property type="match status" value="1"/>
</dbReference>
<evidence type="ECO:0000256" key="2">
    <source>
        <dbReference type="SAM" id="MobiDB-lite"/>
    </source>
</evidence>
<comment type="similarity">
    <text evidence="1">Belongs to the TRAFAC class TrmE-Era-EngA-EngB-Septin-like GTPase superfamily. Septin GTPase family.</text>
</comment>
<accession>A0A175VVH7</accession>
<sequence length="726" mass="79779">MRPLAGDDAHGRPRTSNHDDLSAFSLPAAPQMTYFLADESAIGPSSQPQPPPLHRMKEKRRVPAADNPEPPKHRGPSHHDLERDKDADTRPSSSKGPIETLRYGEDDPLLPSSPMPRSSETPNASLPLTPVLLGASGPASAVSSVSSRRNSLCLSEDLGSHTPSMRDGDIGQREEYAEEEPEPTASSSMMDSGSAPQLIMPSIKMPSRRPFTDEGKRMGRLKVLIAGDSGVGKTSLIKAIVQSCEHIVHVDPITPSSLLSASATRSMPTTAGASGGKQRSGRRQSWRESSGTTQITEIYASTKPYPEWWSEVDDFRVLRRRKSLGDAVLDRNICFVDTPGYGSGSSSMDTITPVAQYIESHLQRISQNCLSDGDLLNLLGGEGGIQVDVVFYMVSNRLRPVDIHYLRQITPMSNVILLLSQADLMSAEQVAASKEQIYGQLNEASIRLFSFSMPSNFSSLESDKQGVYAISSATGSDHDTMDASLLMSPDYVQPLIPTELVSLVEQVFSSNGVSWLRHSAARKYVQWRKSENNDNSGHPTPDRECRPHSSQVLTPPMGATGSSYALARLADHTQREERLAQVRLANWAADLQKSLARERDQYAALARGDRAICSVCPRFWEQGQCVAFPPDWKGYEVVAPSGPSPRGGRRKRQQYQQNSQQRRRQDPLGLLEVAAELRNKGLIALEVLGSLGVLGGLALWVTRHYLHLPAYGWLVGEWERFWNGVR</sequence>
<feature type="region of interest" description="Disordered" evidence="2">
    <location>
        <begin position="259"/>
        <end position="293"/>
    </location>
</feature>
<dbReference type="SUPFAM" id="SSF52540">
    <property type="entry name" value="P-loop containing nucleoside triphosphate hydrolases"/>
    <property type="match status" value="1"/>
</dbReference>
<dbReference type="PROSITE" id="PS00675">
    <property type="entry name" value="SIGMA54_INTERACT_1"/>
    <property type="match status" value="1"/>
</dbReference>
<feature type="compositionally biased region" description="Basic and acidic residues" evidence="2">
    <location>
        <begin position="69"/>
        <end position="89"/>
    </location>
</feature>
<dbReference type="InterPro" id="IPR025662">
    <property type="entry name" value="Sigma_54_int_dom_ATP-bd_1"/>
</dbReference>
<feature type="compositionally biased region" description="Basic and acidic residues" evidence="2">
    <location>
        <begin position="164"/>
        <end position="175"/>
    </location>
</feature>
<dbReference type="OrthoDB" id="4150765at2759"/>
<dbReference type="PROSITE" id="PS51719">
    <property type="entry name" value="G_SEPTIN"/>
    <property type="match status" value="1"/>
</dbReference>
<feature type="region of interest" description="Disordered" evidence="2">
    <location>
        <begin position="1"/>
        <end position="130"/>
    </location>
</feature>
<feature type="domain" description="Septin-type G" evidence="3">
    <location>
        <begin position="217"/>
        <end position="534"/>
    </location>
</feature>
<comment type="caution">
    <text evidence="4">The sequence shown here is derived from an EMBL/GenBank/DDBJ whole genome shotgun (WGS) entry which is preliminary data.</text>
</comment>
<evidence type="ECO:0000259" key="3">
    <source>
        <dbReference type="PROSITE" id="PS51719"/>
    </source>
</evidence>
<dbReference type="PANTHER" id="PTHR18884">
    <property type="entry name" value="SEPTIN"/>
    <property type="match status" value="1"/>
</dbReference>
<evidence type="ECO:0000313" key="5">
    <source>
        <dbReference type="Proteomes" id="UP000078237"/>
    </source>
</evidence>
<feature type="compositionally biased region" description="Low complexity" evidence="2">
    <location>
        <begin position="109"/>
        <end position="119"/>
    </location>
</feature>
<feature type="compositionally biased region" description="Polar residues" evidence="2">
    <location>
        <begin position="259"/>
        <end position="272"/>
    </location>
</feature>